<proteinExistence type="predicted"/>
<dbReference type="EMBL" id="CAJOAX010000419">
    <property type="protein sequence ID" value="CAF3586988.1"/>
    <property type="molecule type" value="Genomic_DNA"/>
</dbReference>
<evidence type="ECO:0000313" key="7">
    <source>
        <dbReference type="Proteomes" id="UP000663882"/>
    </source>
</evidence>
<evidence type="ECO:0000313" key="3">
    <source>
        <dbReference type="EMBL" id="CAF1156530.1"/>
    </source>
</evidence>
<keyword evidence="1" id="KW-0175">Coiled coil</keyword>
<dbReference type="OrthoDB" id="10013220at2759"/>
<evidence type="ECO:0000313" key="2">
    <source>
        <dbReference type="EMBL" id="CAF0940517.1"/>
    </source>
</evidence>
<feature type="coiled-coil region" evidence="1">
    <location>
        <begin position="74"/>
        <end position="118"/>
    </location>
</feature>
<organism evidence="2 7">
    <name type="scientific">Rotaria sordida</name>
    <dbReference type="NCBI Taxonomy" id="392033"/>
    <lineage>
        <taxon>Eukaryota</taxon>
        <taxon>Metazoa</taxon>
        <taxon>Spiralia</taxon>
        <taxon>Gnathifera</taxon>
        <taxon>Rotifera</taxon>
        <taxon>Eurotatoria</taxon>
        <taxon>Bdelloidea</taxon>
        <taxon>Philodinida</taxon>
        <taxon>Philodinidae</taxon>
        <taxon>Rotaria</taxon>
    </lineage>
</organism>
<evidence type="ECO:0000313" key="4">
    <source>
        <dbReference type="EMBL" id="CAF1399452.1"/>
    </source>
</evidence>
<dbReference type="AlphaFoldDB" id="A0A814CIE6"/>
<sequence length="249" mass="29848">MTEENLEEDVLYVLHQLVEQMDEENDEYNSYVHICDDCSIIDSSVKRQIRSERESTTNSNIDIYLCDNCSRKRHDDAQKVLQDLEHLAHEVEQRLQAIENTERELDQWRDAQLQKNRDFWDEYRRQVENFSACRIRTLQYEYTMRQLKTQRIMKRLKCAKYIAENIDQLREQLYDLLQPSLIDLLSSDQFKTQFSLSLSTNDENENSTTTFDHRRELYQQLEELSCLDKVIVPGDDSTVDDEIRDEIDE</sequence>
<evidence type="ECO:0000256" key="1">
    <source>
        <dbReference type="SAM" id="Coils"/>
    </source>
</evidence>
<dbReference type="Proteomes" id="UP000663870">
    <property type="component" value="Unassembled WGS sequence"/>
</dbReference>
<keyword evidence="6" id="KW-1185">Reference proteome</keyword>
<dbReference type="Proteomes" id="UP000663823">
    <property type="component" value="Unassembled WGS sequence"/>
</dbReference>
<evidence type="ECO:0000313" key="6">
    <source>
        <dbReference type="Proteomes" id="UP000663870"/>
    </source>
</evidence>
<gene>
    <name evidence="4" type="ORF">JXQ802_LOCUS34628</name>
    <name evidence="5" type="ORF">OTI717_LOCUS6108</name>
    <name evidence="3" type="ORF">PYM288_LOCUS22508</name>
    <name evidence="2" type="ORF">RFH988_LOCUS11052</name>
</gene>
<dbReference type="Proteomes" id="UP000663854">
    <property type="component" value="Unassembled WGS sequence"/>
</dbReference>
<accession>A0A814CIE6</accession>
<comment type="caution">
    <text evidence="2">The sequence shown here is derived from an EMBL/GenBank/DDBJ whole genome shotgun (WGS) entry which is preliminary data.</text>
</comment>
<dbReference type="EMBL" id="CAJNOL010001659">
    <property type="protein sequence ID" value="CAF1399452.1"/>
    <property type="molecule type" value="Genomic_DNA"/>
</dbReference>
<dbReference type="EMBL" id="CAJNOO010000427">
    <property type="protein sequence ID" value="CAF0940517.1"/>
    <property type="molecule type" value="Genomic_DNA"/>
</dbReference>
<evidence type="ECO:0000313" key="5">
    <source>
        <dbReference type="EMBL" id="CAF3586988.1"/>
    </source>
</evidence>
<name>A0A814CIE6_9BILA</name>
<reference evidence="2" key="1">
    <citation type="submission" date="2021-02" db="EMBL/GenBank/DDBJ databases">
        <authorList>
            <person name="Nowell W R."/>
        </authorList>
    </citation>
    <scope>NUCLEOTIDE SEQUENCE</scope>
</reference>
<dbReference type="EMBL" id="CAJNOH010000969">
    <property type="protein sequence ID" value="CAF1156530.1"/>
    <property type="molecule type" value="Genomic_DNA"/>
</dbReference>
<protein>
    <submittedName>
        <fullName evidence="2">Uncharacterized protein</fullName>
    </submittedName>
</protein>
<dbReference type="Proteomes" id="UP000663882">
    <property type="component" value="Unassembled WGS sequence"/>
</dbReference>